<evidence type="ECO:0000313" key="6">
    <source>
        <dbReference type="EMBL" id="CAK7221343.1"/>
    </source>
</evidence>
<protein>
    <recommendedName>
        <fullName evidence="8">RTA1 domain protein</fullName>
    </recommendedName>
</protein>
<evidence type="ECO:0000256" key="4">
    <source>
        <dbReference type="ARBA" id="ARBA00023136"/>
    </source>
</evidence>
<comment type="caution">
    <text evidence="6">The sequence shown here is derived from an EMBL/GenBank/DDBJ whole genome shotgun (WGS) entry which is preliminary data.</text>
</comment>
<evidence type="ECO:0008006" key="8">
    <source>
        <dbReference type="Google" id="ProtNLM"/>
    </source>
</evidence>
<feature type="transmembrane region" description="Helical" evidence="5">
    <location>
        <begin position="83"/>
        <end position="103"/>
    </location>
</feature>
<feature type="transmembrane region" description="Helical" evidence="5">
    <location>
        <begin position="237"/>
        <end position="255"/>
    </location>
</feature>
<feature type="transmembrane region" description="Helical" evidence="5">
    <location>
        <begin position="124"/>
        <end position="142"/>
    </location>
</feature>
<evidence type="ECO:0000256" key="2">
    <source>
        <dbReference type="ARBA" id="ARBA00022692"/>
    </source>
</evidence>
<evidence type="ECO:0000256" key="3">
    <source>
        <dbReference type="ARBA" id="ARBA00022989"/>
    </source>
</evidence>
<accession>A0ABP0BP03</accession>
<dbReference type="InterPro" id="IPR007568">
    <property type="entry name" value="RTA1"/>
</dbReference>
<keyword evidence="2 5" id="KW-0812">Transmembrane</keyword>
<dbReference type="EMBL" id="CAWUHC010000034">
    <property type="protein sequence ID" value="CAK7221343.1"/>
    <property type="molecule type" value="Genomic_DNA"/>
</dbReference>
<feature type="transmembrane region" description="Helical" evidence="5">
    <location>
        <begin position="197"/>
        <end position="217"/>
    </location>
</feature>
<gene>
    <name evidence="6" type="ORF">SBRCBS47491_004496</name>
</gene>
<feature type="transmembrane region" description="Helical" evidence="5">
    <location>
        <begin position="23"/>
        <end position="42"/>
    </location>
</feature>
<feature type="transmembrane region" description="Helical" evidence="5">
    <location>
        <begin position="49"/>
        <end position="71"/>
    </location>
</feature>
<name>A0ABP0BP03_9PEZI</name>
<comment type="subcellular location">
    <subcellularLocation>
        <location evidence="1">Membrane</location>
        <topology evidence="1">Multi-pass membrane protein</topology>
    </subcellularLocation>
</comment>
<proteinExistence type="predicted"/>
<feature type="transmembrane region" description="Helical" evidence="5">
    <location>
        <begin position="162"/>
        <end position="185"/>
    </location>
</feature>
<dbReference type="Pfam" id="PF04479">
    <property type="entry name" value="RTA1"/>
    <property type="match status" value="1"/>
</dbReference>
<evidence type="ECO:0000256" key="5">
    <source>
        <dbReference type="SAM" id="Phobius"/>
    </source>
</evidence>
<keyword evidence="4 5" id="KW-0472">Membrane</keyword>
<dbReference type="Proteomes" id="UP001642406">
    <property type="component" value="Unassembled WGS sequence"/>
</dbReference>
<sequence>MSSNSTASSTGTFVLYHYNPSKAAAIIFVILFAVATFAHIFLMFRRRTWYFIPFIIGLLFEVMGYVGRALSAGQSPNWTVGPYILQSLTLLLGPTLLAASIYMTLGRFIRFLQADQYSPIRTTWLTKIFVFGDVFSFLVQSGGGGMLAQAKTESKIKLGENVILGGLFLQIIFFAIFMIATVVVHRRIAGFSHARNNLTFFYVLYGASALIMVRSIFRVAEYATGYSGPLQSTEAYIYIFDATLMFAVGVLFVVYHPSTVMDTRAIPKSSVYGNVNSASYPLQGGSTSSMA</sequence>
<evidence type="ECO:0000256" key="1">
    <source>
        <dbReference type="ARBA" id="ARBA00004141"/>
    </source>
</evidence>
<organism evidence="6 7">
    <name type="scientific">Sporothrix bragantina</name>
    <dbReference type="NCBI Taxonomy" id="671064"/>
    <lineage>
        <taxon>Eukaryota</taxon>
        <taxon>Fungi</taxon>
        <taxon>Dikarya</taxon>
        <taxon>Ascomycota</taxon>
        <taxon>Pezizomycotina</taxon>
        <taxon>Sordariomycetes</taxon>
        <taxon>Sordariomycetidae</taxon>
        <taxon>Ophiostomatales</taxon>
        <taxon>Ophiostomataceae</taxon>
        <taxon>Sporothrix</taxon>
    </lineage>
</organism>
<dbReference type="PANTHER" id="PTHR31465:SF35">
    <property type="entry name" value="RTA1 DOMAIN PROTEIN-RELATED"/>
    <property type="match status" value="1"/>
</dbReference>
<keyword evidence="3 5" id="KW-1133">Transmembrane helix</keyword>
<evidence type="ECO:0000313" key="7">
    <source>
        <dbReference type="Proteomes" id="UP001642406"/>
    </source>
</evidence>
<reference evidence="6 7" key="1">
    <citation type="submission" date="2024-01" db="EMBL/GenBank/DDBJ databases">
        <authorList>
            <person name="Allen C."/>
            <person name="Tagirdzhanova G."/>
        </authorList>
    </citation>
    <scope>NUCLEOTIDE SEQUENCE [LARGE SCALE GENOMIC DNA]</scope>
</reference>
<dbReference type="PANTHER" id="PTHR31465">
    <property type="entry name" value="PROTEIN RTA1-RELATED"/>
    <property type="match status" value="1"/>
</dbReference>
<keyword evidence="7" id="KW-1185">Reference proteome</keyword>